<dbReference type="RefSeq" id="WP_203655492.1">
    <property type="nucleotide sequence ID" value="NZ_BAAAZM010000033.1"/>
</dbReference>
<evidence type="ECO:0000313" key="2">
    <source>
        <dbReference type="Proteomes" id="UP000612808"/>
    </source>
</evidence>
<dbReference type="EMBL" id="BOMB01000007">
    <property type="protein sequence ID" value="GID10270.1"/>
    <property type="molecule type" value="Genomic_DNA"/>
</dbReference>
<keyword evidence="2" id="KW-1185">Reference proteome</keyword>
<dbReference type="Proteomes" id="UP000612808">
    <property type="component" value="Unassembled WGS sequence"/>
</dbReference>
<sequence length="381" mass="41475">MTDVDLVLVGGGGAAHCLLHALGALRGLRVAVVDPVRHSGNDRTWCFWDRGRSPVEQAVTRRWSALRVVGPDGAAHPLAARGWSYALVRSADLYALARERAAHLDVTWYDEPALDVRDGAERARVTTPSGELRARWVFDSRPLPPPPRRPLLAGRREGAETALLQHFRGWWLSGADVDPDTATLMDFAVPQPPEGLAFGYVLPVSASRALVEYTVFSRHRLPTEAYDVLRGRFPGARVESTEDGAIPMTDAAFPRRTGRRVFRLGTGGGATRPATGYTFRAMLRQAASVAADLAAGRVPLPPRPYPRRHLGYDAVLLRALDRGLVDGRRLLTDLLAGSPDTLAFLDGTTTPRQELSLLAVTPRGAMARATAQVLRARLTGR</sequence>
<name>A0A8J3J1D0_9ACTN</name>
<protein>
    <submittedName>
        <fullName evidence="1">Lycopene cyclase</fullName>
    </submittedName>
</protein>
<evidence type="ECO:0000313" key="1">
    <source>
        <dbReference type="EMBL" id="GID10270.1"/>
    </source>
</evidence>
<dbReference type="AlphaFoldDB" id="A0A8J3J1D0"/>
<dbReference type="Pfam" id="PF05834">
    <property type="entry name" value="Lycopene_cycl"/>
    <property type="match status" value="1"/>
</dbReference>
<dbReference type="SUPFAM" id="SSF51905">
    <property type="entry name" value="FAD/NAD(P)-binding domain"/>
    <property type="match status" value="1"/>
</dbReference>
<accession>A0A8J3J1D0</accession>
<dbReference type="InterPro" id="IPR036188">
    <property type="entry name" value="FAD/NAD-bd_sf"/>
</dbReference>
<organism evidence="1 2">
    <name type="scientific">Actinocatenispora rupis</name>
    <dbReference type="NCBI Taxonomy" id="519421"/>
    <lineage>
        <taxon>Bacteria</taxon>
        <taxon>Bacillati</taxon>
        <taxon>Actinomycetota</taxon>
        <taxon>Actinomycetes</taxon>
        <taxon>Micromonosporales</taxon>
        <taxon>Micromonosporaceae</taxon>
        <taxon>Actinocatenispora</taxon>
    </lineage>
</organism>
<proteinExistence type="predicted"/>
<gene>
    <name evidence="1" type="ORF">Aru02nite_11590</name>
</gene>
<reference evidence="1" key="1">
    <citation type="submission" date="2021-01" db="EMBL/GenBank/DDBJ databases">
        <title>Whole genome shotgun sequence of Actinocatenispora rupis NBRC 107355.</title>
        <authorList>
            <person name="Komaki H."/>
            <person name="Tamura T."/>
        </authorList>
    </citation>
    <scope>NUCLEOTIDE SEQUENCE</scope>
    <source>
        <strain evidence="1">NBRC 107355</strain>
    </source>
</reference>
<comment type="caution">
    <text evidence="1">The sequence shown here is derived from an EMBL/GenBank/DDBJ whole genome shotgun (WGS) entry which is preliminary data.</text>
</comment>